<keyword evidence="6" id="KW-1185">Reference proteome</keyword>
<comment type="similarity">
    <text evidence="3">Belongs to the ligand-gated ion channel (TC 1.A.9) family.</text>
</comment>
<evidence type="ECO:0000313" key="5">
    <source>
        <dbReference type="EMBL" id="GMR51136.1"/>
    </source>
</evidence>
<evidence type="ECO:0000256" key="1">
    <source>
        <dbReference type="ARBA" id="ARBA00004141"/>
    </source>
</evidence>
<dbReference type="PROSITE" id="PS00236">
    <property type="entry name" value="NEUROTR_ION_CHANNEL"/>
    <property type="match status" value="1"/>
</dbReference>
<protein>
    <recommendedName>
        <fullName evidence="4">Neurotransmitter-gated ion-channel ligand-binding domain-containing protein</fullName>
    </recommendedName>
</protein>
<gene>
    <name evidence="5" type="ORF">PMAYCL1PPCAC_21331</name>
</gene>
<dbReference type="InterPro" id="IPR006201">
    <property type="entry name" value="Neur_channel"/>
</dbReference>
<keyword evidence="3" id="KW-0406">Ion transport</keyword>
<keyword evidence="3" id="KW-0813">Transport</keyword>
<dbReference type="InterPro" id="IPR006202">
    <property type="entry name" value="Neur_chan_lig-bd"/>
</dbReference>
<dbReference type="Pfam" id="PF02931">
    <property type="entry name" value="Neur_chan_LBD"/>
    <property type="match status" value="1"/>
</dbReference>
<dbReference type="EMBL" id="BTRK01000005">
    <property type="protein sequence ID" value="GMR51136.1"/>
    <property type="molecule type" value="Genomic_DNA"/>
</dbReference>
<feature type="signal peptide" evidence="3">
    <location>
        <begin position="1"/>
        <end position="22"/>
    </location>
</feature>
<keyword evidence="3" id="KW-0407">Ion channel</keyword>
<dbReference type="GO" id="GO:0016020">
    <property type="term" value="C:membrane"/>
    <property type="evidence" value="ECO:0007669"/>
    <property type="project" value="UniProtKB-SubCell"/>
</dbReference>
<accession>A0AAN5I568</accession>
<dbReference type="GO" id="GO:0004888">
    <property type="term" value="F:transmembrane signaling receptor activity"/>
    <property type="evidence" value="ECO:0007669"/>
    <property type="project" value="InterPro"/>
</dbReference>
<dbReference type="InterPro" id="IPR036734">
    <property type="entry name" value="Neur_chan_lig-bd_sf"/>
</dbReference>
<feature type="non-terminal residue" evidence="5">
    <location>
        <position position="1"/>
    </location>
</feature>
<feature type="non-terminal residue" evidence="5">
    <location>
        <position position="197"/>
    </location>
</feature>
<evidence type="ECO:0000259" key="4">
    <source>
        <dbReference type="Pfam" id="PF02931"/>
    </source>
</evidence>
<feature type="domain" description="Neurotransmitter-gated ion-channel ligand-binding" evidence="4">
    <location>
        <begin position="39"/>
        <end position="194"/>
    </location>
</feature>
<feature type="chain" id="PRO_5042673537" description="Neurotransmitter-gated ion-channel ligand-binding domain-containing protein" evidence="3">
    <location>
        <begin position="23"/>
        <end position="197"/>
    </location>
</feature>
<dbReference type="Gene3D" id="2.70.170.10">
    <property type="entry name" value="Neurotransmitter-gated ion-channel ligand-binding domain"/>
    <property type="match status" value="1"/>
</dbReference>
<keyword evidence="3" id="KW-0732">Signal</keyword>
<evidence type="ECO:0000256" key="3">
    <source>
        <dbReference type="RuleBase" id="RU000687"/>
    </source>
</evidence>
<comment type="subcellular location">
    <subcellularLocation>
        <location evidence="1">Membrane</location>
        <topology evidence="1">Multi-pass membrane protein</topology>
    </subcellularLocation>
</comment>
<sequence length="197" mass="23225">LSSRPDMLLLSLLCTIFVPSDADRAALLTTEGEFLPHIRLAKHLTDARRYDRRVRPVFNHSLPTTVTFTMSLYQILSINERHQNVDLNVWVIQKWRDDLLGWNPLEYGNINRTIIPYHKIWLPDTFLYNSVILKQEETERYMDVTVSTNYWEGQRGAEVQFMYPAVYRISCQLDIRFFPYDQQNCTVTISSWTSSKV</sequence>
<dbReference type="Proteomes" id="UP001328107">
    <property type="component" value="Unassembled WGS sequence"/>
</dbReference>
<organism evidence="5 6">
    <name type="scientific">Pristionchus mayeri</name>
    <dbReference type="NCBI Taxonomy" id="1317129"/>
    <lineage>
        <taxon>Eukaryota</taxon>
        <taxon>Metazoa</taxon>
        <taxon>Ecdysozoa</taxon>
        <taxon>Nematoda</taxon>
        <taxon>Chromadorea</taxon>
        <taxon>Rhabditida</taxon>
        <taxon>Rhabditina</taxon>
        <taxon>Diplogasteromorpha</taxon>
        <taxon>Diplogasteroidea</taxon>
        <taxon>Neodiplogasteridae</taxon>
        <taxon>Pristionchus</taxon>
    </lineage>
</organism>
<dbReference type="AlphaFoldDB" id="A0AAN5I568"/>
<evidence type="ECO:0000313" key="6">
    <source>
        <dbReference type="Proteomes" id="UP001328107"/>
    </source>
</evidence>
<name>A0AAN5I568_9BILA</name>
<dbReference type="PANTHER" id="PTHR18945">
    <property type="entry name" value="NEUROTRANSMITTER GATED ION CHANNEL"/>
    <property type="match status" value="1"/>
</dbReference>
<dbReference type="GO" id="GO:0005230">
    <property type="term" value="F:extracellular ligand-gated monoatomic ion channel activity"/>
    <property type="evidence" value="ECO:0007669"/>
    <property type="project" value="InterPro"/>
</dbReference>
<evidence type="ECO:0000256" key="2">
    <source>
        <dbReference type="ARBA" id="ARBA00023136"/>
    </source>
</evidence>
<reference evidence="6" key="1">
    <citation type="submission" date="2022-10" db="EMBL/GenBank/DDBJ databases">
        <title>Genome assembly of Pristionchus species.</title>
        <authorList>
            <person name="Yoshida K."/>
            <person name="Sommer R.J."/>
        </authorList>
    </citation>
    <scope>NUCLEOTIDE SEQUENCE [LARGE SCALE GENOMIC DNA]</scope>
    <source>
        <strain evidence="6">RS5460</strain>
    </source>
</reference>
<proteinExistence type="inferred from homology"/>
<dbReference type="InterPro" id="IPR018000">
    <property type="entry name" value="Neurotransmitter_ion_chnl_CS"/>
</dbReference>
<dbReference type="PRINTS" id="PR00252">
    <property type="entry name" value="NRIONCHANNEL"/>
</dbReference>
<dbReference type="SUPFAM" id="SSF63712">
    <property type="entry name" value="Nicotinic receptor ligand binding domain-like"/>
    <property type="match status" value="1"/>
</dbReference>
<keyword evidence="2" id="KW-0472">Membrane</keyword>
<comment type="caution">
    <text evidence="5">The sequence shown here is derived from an EMBL/GenBank/DDBJ whole genome shotgun (WGS) entry which is preliminary data.</text>
</comment>
<dbReference type="FunFam" id="2.70.170.10:FF:000028">
    <property type="entry name" value="AcetylCholine Receptor"/>
    <property type="match status" value="1"/>
</dbReference>